<evidence type="ECO:0000313" key="7">
    <source>
        <dbReference type="Proteomes" id="UP000186601"/>
    </source>
</evidence>
<dbReference type="Pfam" id="PF02714">
    <property type="entry name" value="RSN1_7TM"/>
    <property type="match status" value="1"/>
</dbReference>
<dbReference type="InterPro" id="IPR003864">
    <property type="entry name" value="CSC1/OSCA1-like_7TM"/>
</dbReference>
<evidence type="ECO:0000259" key="5">
    <source>
        <dbReference type="Pfam" id="PF14703"/>
    </source>
</evidence>
<dbReference type="InterPro" id="IPR045122">
    <property type="entry name" value="Csc1-like"/>
</dbReference>
<reference evidence="6 7" key="1">
    <citation type="submission" date="2018-02" db="EMBL/GenBank/DDBJ databases">
        <title>Genome sequence of the basidiomycete white-rot fungus Phlebia centrifuga.</title>
        <authorList>
            <person name="Granchi Z."/>
            <person name="Peng M."/>
            <person name="de Vries R.P."/>
            <person name="Hilden K."/>
            <person name="Makela M.R."/>
            <person name="Grigoriev I."/>
            <person name="Riley R."/>
        </authorList>
    </citation>
    <scope>NUCLEOTIDE SEQUENCE [LARGE SCALE GENOMIC DNA]</scope>
    <source>
        <strain evidence="6 7">FBCC195</strain>
    </source>
</reference>
<dbReference type="GO" id="GO:0005227">
    <property type="term" value="F:calcium-activated cation channel activity"/>
    <property type="evidence" value="ECO:0007669"/>
    <property type="project" value="InterPro"/>
</dbReference>
<feature type="compositionally biased region" description="Basic and acidic residues" evidence="1">
    <location>
        <begin position="652"/>
        <end position="674"/>
    </location>
</feature>
<keyword evidence="2" id="KW-0472">Membrane</keyword>
<dbReference type="PANTHER" id="PTHR13018">
    <property type="entry name" value="PROBABLE MEMBRANE PROTEIN DUF221-RELATED"/>
    <property type="match status" value="1"/>
</dbReference>
<dbReference type="GO" id="GO:0005886">
    <property type="term" value="C:plasma membrane"/>
    <property type="evidence" value="ECO:0007669"/>
    <property type="project" value="TreeGrafter"/>
</dbReference>
<dbReference type="Pfam" id="PF14703">
    <property type="entry name" value="PHM7_cyt"/>
    <property type="match status" value="1"/>
</dbReference>
<feature type="transmembrane region" description="Helical" evidence="2">
    <location>
        <begin position="424"/>
        <end position="443"/>
    </location>
</feature>
<feature type="compositionally biased region" description="Basic and acidic residues" evidence="1">
    <location>
        <begin position="615"/>
        <end position="626"/>
    </location>
</feature>
<protein>
    <recommendedName>
        <fullName evidence="8">DUF221-domain-containing protein</fullName>
    </recommendedName>
</protein>
<feature type="region of interest" description="Disordered" evidence="1">
    <location>
        <begin position="206"/>
        <end position="225"/>
    </location>
</feature>
<accession>A0A2R6NTU9</accession>
<feature type="transmembrane region" description="Helical" evidence="2">
    <location>
        <begin position="349"/>
        <end position="377"/>
    </location>
</feature>
<dbReference type="OrthoDB" id="1076608at2759"/>
<feature type="compositionally biased region" description="Basic and acidic residues" evidence="1">
    <location>
        <begin position="557"/>
        <end position="566"/>
    </location>
</feature>
<feature type="transmembrane region" description="Helical" evidence="2">
    <location>
        <begin position="397"/>
        <end position="417"/>
    </location>
</feature>
<evidence type="ECO:0000256" key="1">
    <source>
        <dbReference type="SAM" id="MobiDB-lite"/>
    </source>
</evidence>
<keyword evidence="2" id="KW-1133">Transmembrane helix</keyword>
<evidence type="ECO:0000259" key="3">
    <source>
        <dbReference type="Pfam" id="PF02714"/>
    </source>
</evidence>
<feature type="domain" description="CSC1/OSCA1-like cytosolic" evidence="5">
    <location>
        <begin position="24"/>
        <end position="198"/>
    </location>
</feature>
<evidence type="ECO:0000259" key="4">
    <source>
        <dbReference type="Pfam" id="PF12621"/>
    </source>
</evidence>
<feature type="compositionally biased region" description="Polar residues" evidence="1">
    <location>
        <begin position="110"/>
        <end position="126"/>
    </location>
</feature>
<gene>
    <name evidence="6" type="ORF">PHLCEN_2v8337</name>
</gene>
<sequence length="688" mass="76235">MAHFITMRQRWLIEPSYANSAQASTVLIRGVPQRYLTESALTKLFSYLPGGVAKVWLNRDLKDMPDLYDRRLAACKKLESAETSLLNTATKLRNKQAKQQAKQAKKMGNSVGNTDVSEAGRTSDSRPLTDPSIMDADTERNLPLAEVLVPKDKRPTHRLPLSFLPFSLPLIGEIVDSIDWARDEIVNTSAELKERRRTLAVDVAHSSTLPPPATNHPDTIKPQDDSQTYPPLNSAFILFNRQIAAHLSAQSLTHHEPYRMAERHLGVDPSDVIWANLNMNPYEARIRVAISWGFTLGLIILWAFPVAFHSFLIVTLAAGIIASLETLLKNPASIPSTLATYLPQASNFFLTYIILQGLSGTAAGFLTIVPLILYYVKLFILGSTPRSVYKIKYGLRSVSWGTLFPSTTLLLVITLAYSIISPIINGLACFSFFLFYHLWKYLFLWQLEQPRSGETGGLFFPKAIQHLFVGMYIQQICLAGLFFLAEDENKKSSAVPEGALMVVLIAFTAFFHLIIVNSYWPLIHALPLSLADRTHGIDNNQEVAEQELADDASIAETPEKTTDVALRRRSSAATNSSFHTADGKANRTSPSLHNSPTSASQSSEDPNLPDPNVKPVDEDSGPKEFYHPASVEPQQVVWLPQDVLGLAEAEERENRERGILVSSEDARMDAKGHVDIQGTPPGGEVRTL</sequence>
<feature type="compositionally biased region" description="Polar residues" evidence="1">
    <location>
        <begin position="586"/>
        <end position="605"/>
    </location>
</feature>
<comment type="caution">
    <text evidence="6">The sequence shown here is derived from an EMBL/GenBank/DDBJ whole genome shotgun (WGS) entry which is preliminary data.</text>
</comment>
<dbReference type="PANTHER" id="PTHR13018:SF143">
    <property type="entry name" value="CSC1_OSCA1-LIKE 7TM REGION DOMAIN-CONTAINING PROTEIN"/>
    <property type="match status" value="1"/>
</dbReference>
<proteinExistence type="predicted"/>
<feature type="transmembrane region" description="Helical" evidence="2">
    <location>
        <begin position="286"/>
        <end position="304"/>
    </location>
</feature>
<feature type="domain" description="CSC1/OSCA1-like 7TM region" evidence="3">
    <location>
        <begin position="307"/>
        <end position="482"/>
    </location>
</feature>
<feature type="transmembrane region" description="Helical" evidence="2">
    <location>
        <begin position="463"/>
        <end position="485"/>
    </location>
</feature>
<dbReference type="AlphaFoldDB" id="A0A2R6NTU9"/>
<evidence type="ECO:0000256" key="2">
    <source>
        <dbReference type="SAM" id="Phobius"/>
    </source>
</evidence>
<keyword evidence="7" id="KW-1185">Reference proteome</keyword>
<organism evidence="6 7">
    <name type="scientific">Hermanssonia centrifuga</name>
    <dbReference type="NCBI Taxonomy" id="98765"/>
    <lineage>
        <taxon>Eukaryota</taxon>
        <taxon>Fungi</taxon>
        <taxon>Dikarya</taxon>
        <taxon>Basidiomycota</taxon>
        <taxon>Agaricomycotina</taxon>
        <taxon>Agaricomycetes</taxon>
        <taxon>Polyporales</taxon>
        <taxon>Meruliaceae</taxon>
        <taxon>Hermanssonia</taxon>
    </lineage>
</organism>
<dbReference type="Pfam" id="PF12621">
    <property type="entry name" value="PHM7_ext"/>
    <property type="match status" value="1"/>
</dbReference>
<dbReference type="STRING" id="98765.A0A2R6NTU9"/>
<evidence type="ECO:0000313" key="6">
    <source>
        <dbReference type="EMBL" id="PSR76579.1"/>
    </source>
</evidence>
<evidence type="ECO:0008006" key="8">
    <source>
        <dbReference type="Google" id="ProtNLM"/>
    </source>
</evidence>
<dbReference type="Proteomes" id="UP000186601">
    <property type="component" value="Unassembled WGS sequence"/>
</dbReference>
<dbReference type="EMBL" id="MLYV02000838">
    <property type="protein sequence ID" value="PSR76579.1"/>
    <property type="molecule type" value="Genomic_DNA"/>
</dbReference>
<dbReference type="InterPro" id="IPR027815">
    <property type="entry name" value="CSC1/OSCA1-like_cyt"/>
</dbReference>
<dbReference type="InterPro" id="IPR022257">
    <property type="entry name" value="PHM7_ext"/>
</dbReference>
<name>A0A2R6NTU9_9APHY</name>
<feature type="region of interest" description="Disordered" evidence="1">
    <location>
        <begin position="649"/>
        <end position="688"/>
    </location>
</feature>
<feature type="region of interest" description="Disordered" evidence="1">
    <location>
        <begin position="547"/>
        <end position="629"/>
    </location>
</feature>
<feature type="domain" description="10TM putative phosphate transporter extracellular tail" evidence="4">
    <location>
        <begin position="614"/>
        <end position="681"/>
    </location>
</feature>
<keyword evidence="2" id="KW-0812">Transmembrane</keyword>
<feature type="transmembrane region" description="Helical" evidence="2">
    <location>
        <begin position="497"/>
        <end position="520"/>
    </location>
</feature>
<feature type="region of interest" description="Disordered" evidence="1">
    <location>
        <begin position="90"/>
        <end position="137"/>
    </location>
</feature>